<proteinExistence type="predicted"/>
<accession>A0AAJ8MXT4</accession>
<dbReference type="KEGG" id="ksn:43589481"/>
<evidence type="ECO:0000313" key="2">
    <source>
        <dbReference type="EMBL" id="WWD19945.1"/>
    </source>
</evidence>
<dbReference type="PANTHER" id="PTHR22893">
    <property type="entry name" value="NADH OXIDOREDUCTASE-RELATED"/>
    <property type="match status" value="1"/>
</dbReference>
<dbReference type="InterPro" id="IPR013785">
    <property type="entry name" value="Aldolase_TIM"/>
</dbReference>
<dbReference type="Pfam" id="PF00724">
    <property type="entry name" value="Oxidored_FMN"/>
    <property type="match status" value="1"/>
</dbReference>
<dbReference type="InterPro" id="IPR001155">
    <property type="entry name" value="OxRdtase_FMN_N"/>
</dbReference>
<dbReference type="EMBL" id="CP144057">
    <property type="protein sequence ID" value="WWD19945.1"/>
    <property type="molecule type" value="Genomic_DNA"/>
</dbReference>
<dbReference type="Proteomes" id="UP000322225">
    <property type="component" value="Chromosome 7"/>
</dbReference>
<name>A0AAJ8MXT4_9TREE</name>
<evidence type="ECO:0000313" key="3">
    <source>
        <dbReference type="Proteomes" id="UP000322225"/>
    </source>
</evidence>
<dbReference type="GO" id="GO:0010181">
    <property type="term" value="F:FMN binding"/>
    <property type="evidence" value="ECO:0007669"/>
    <property type="project" value="InterPro"/>
</dbReference>
<reference evidence="2" key="1">
    <citation type="submission" date="2017-08" db="EMBL/GenBank/DDBJ databases">
        <authorList>
            <person name="Cuomo C."/>
            <person name="Billmyre B."/>
            <person name="Heitman J."/>
        </authorList>
    </citation>
    <scope>NUCLEOTIDE SEQUENCE</scope>
    <source>
        <strain evidence="2">CBS 12478</strain>
    </source>
</reference>
<dbReference type="AlphaFoldDB" id="A0AAJ8MXT4"/>
<feature type="domain" description="NADH:flavin oxidoreductase/NADH oxidase N-terminal" evidence="1">
    <location>
        <begin position="3"/>
        <end position="171"/>
    </location>
</feature>
<protein>
    <recommendedName>
        <fullName evidence="1">NADH:flavin oxidoreductase/NADH oxidase N-terminal domain-containing protein</fullName>
    </recommendedName>
</protein>
<keyword evidence="3" id="KW-1185">Reference proteome</keyword>
<dbReference type="RefSeq" id="XP_065823563.1">
    <property type="nucleotide sequence ID" value="XM_065967491.1"/>
</dbReference>
<dbReference type="SUPFAM" id="SSF51395">
    <property type="entry name" value="FMN-linked oxidoreductases"/>
    <property type="match status" value="1"/>
</dbReference>
<dbReference type="GO" id="GO:0016491">
    <property type="term" value="F:oxidoreductase activity"/>
    <property type="evidence" value="ECO:0007669"/>
    <property type="project" value="InterPro"/>
</dbReference>
<reference evidence="2" key="2">
    <citation type="submission" date="2024-01" db="EMBL/GenBank/DDBJ databases">
        <title>Comparative genomics of Cryptococcus and Kwoniella reveals pathogenesis evolution and contrasting modes of karyotype evolution via chromosome fusion or intercentromeric recombination.</title>
        <authorList>
            <person name="Coelho M.A."/>
            <person name="David-Palma M."/>
            <person name="Shea T."/>
            <person name="Bowers K."/>
            <person name="McGinley-Smith S."/>
            <person name="Mohammad A.W."/>
            <person name="Gnirke A."/>
            <person name="Yurkov A.M."/>
            <person name="Nowrousian M."/>
            <person name="Sun S."/>
            <person name="Cuomo C.A."/>
            <person name="Heitman J."/>
        </authorList>
    </citation>
    <scope>NUCLEOTIDE SEQUENCE</scope>
    <source>
        <strain evidence="2">CBS 12478</strain>
    </source>
</reference>
<dbReference type="GeneID" id="43589481"/>
<dbReference type="Gene3D" id="3.20.20.70">
    <property type="entry name" value="Aldolase class I"/>
    <property type="match status" value="1"/>
</dbReference>
<organism evidence="2 3">
    <name type="scientific">Kwoniella shandongensis</name>
    <dbReference type="NCBI Taxonomy" id="1734106"/>
    <lineage>
        <taxon>Eukaryota</taxon>
        <taxon>Fungi</taxon>
        <taxon>Dikarya</taxon>
        <taxon>Basidiomycota</taxon>
        <taxon>Agaricomycotina</taxon>
        <taxon>Tremellomycetes</taxon>
        <taxon>Tremellales</taxon>
        <taxon>Cryptococcaceae</taxon>
        <taxon>Kwoniella</taxon>
    </lineage>
</organism>
<sequence length="213" mass="24269">MISYLFDQFHHSNINQRTDEYGGSIENRCRFTLETVDQISAAIGSARLGVRLSPFGLFNQTHGEKRMEQWTYLCNELSKRNVAYVHMIEPRFDEFKGASEKALALSEMSLDQDISLAPFRKALGKTPLMSAGGFGPDNYEEGIVNGSYDLIAFGRYFVANADLVERLKSKEPLYKWDRTRFYGPFEDNEVGYTVHPKRELASSSDRLKGQLVD</sequence>
<evidence type="ECO:0000259" key="1">
    <source>
        <dbReference type="Pfam" id="PF00724"/>
    </source>
</evidence>
<dbReference type="PANTHER" id="PTHR22893:SF93">
    <property type="entry name" value="HYPOTHETICAL OXIDOREDUCTASE (EUROFUNG)"/>
    <property type="match status" value="1"/>
</dbReference>
<gene>
    <name evidence="2" type="ORF">CI109_104418</name>
</gene>
<dbReference type="InterPro" id="IPR045247">
    <property type="entry name" value="Oye-like"/>
</dbReference>